<feature type="region of interest" description="Disordered" evidence="10">
    <location>
        <begin position="429"/>
        <end position="580"/>
    </location>
</feature>
<evidence type="ECO:0000259" key="11">
    <source>
        <dbReference type="SMART" id="SM01166"/>
    </source>
</evidence>
<dbReference type="GO" id="GO:0005737">
    <property type="term" value="C:cytoplasm"/>
    <property type="evidence" value="ECO:0007669"/>
    <property type="project" value="UniProtKB-SubCell"/>
</dbReference>
<gene>
    <name evidence="12" type="primary">LOC106120798</name>
</gene>
<comment type="similarity">
    <text evidence="2 9">Belongs to the WD repeat coronin family.</text>
</comment>
<feature type="repeat" description="WD" evidence="8">
    <location>
        <begin position="75"/>
        <end position="109"/>
    </location>
</feature>
<dbReference type="SUPFAM" id="SSF50978">
    <property type="entry name" value="WD40 repeat-like"/>
    <property type="match status" value="2"/>
</dbReference>
<dbReference type="PANTHER" id="PTHR10856:SF20">
    <property type="entry name" value="CORONIN-7"/>
    <property type="match status" value="1"/>
</dbReference>
<keyword evidence="6" id="KW-0009">Actin-binding</keyword>
<dbReference type="Pfam" id="PF00400">
    <property type="entry name" value="WD40"/>
    <property type="match status" value="4"/>
</dbReference>
<dbReference type="Pfam" id="PF08953">
    <property type="entry name" value="DUF1899"/>
    <property type="match status" value="2"/>
</dbReference>
<organism evidence="12">
    <name type="scientific">Papilio xuthus</name>
    <name type="common">Asian swallowtail butterfly</name>
    <dbReference type="NCBI Taxonomy" id="66420"/>
    <lineage>
        <taxon>Eukaryota</taxon>
        <taxon>Metazoa</taxon>
        <taxon>Ecdysozoa</taxon>
        <taxon>Arthropoda</taxon>
        <taxon>Hexapoda</taxon>
        <taxon>Insecta</taxon>
        <taxon>Pterygota</taxon>
        <taxon>Neoptera</taxon>
        <taxon>Endopterygota</taxon>
        <taxon>Lepidoptera</taxon>
        <taxon>Glossata</taxon>
        <taxon>Ditrysia</taxon>
        <taxon>Papilionoidea</taxon>
        <taxon>Papilionidae</taxon>
        <taxon>Papilioninae</taxon>
        <taxon>Papilio</taxon>
    </lineage>
</organism>
<dbReference type="InterPro" id="IPR019775">
    <property type="entry name" value="WD40_repeat_CS"/>
</dbReference>
<dbReference type="FunFam" id="2.130.10.10:FF:000076">
    <property type="entry name" value="Coronin"/>
    <property type="match status" value="1"/>
</dbReference>
<dbReference type="FunFam" id="2.130.10.10:FF:000362">
    <property type="entry name" value="Coronin"/>
    <property type="match status" value="1"/>
</dbReference>
<evidence type="ECO:0000313" key="12">
    <source>
        <dbReference type="RefSeq" id="XP_013171688.1"/>
    </source>
</evidence>
<dbReference type="SMART" id="SM01166">
    <property type="entry name" value="DUF1899"/>
    <property type="match status" value="2"/>
</dbReference>
<feature type="repeat" description="WD" evidence="8">
    <location>
        <begin position="167"/>
        <end position="208"/>
    </location>
</feature>
<evidence type="ECO:0000256" key="3">
    <source>
        <dbReference type="ARBA" id="ARBA00022490"/>
    </source>
</evidence>
<dbReference type="CTD" id="31620"/>
<dbReference type="GO" id="GO:0030036">
    <property type="term" value="P:actin cytoskeleton organization"/>
    <property type="evidence" value="ECO:0007669"/>
    <property type="project" value="UniProtKB-ARBA"/>
</dbReference>
<dbReference type="InterPro" id="IPR015048">
    <property type="entry name" value="DUF1899"/>
</dbReference>
<dbReference type="SMART" id="SM01167">
    <property type="entry name" value="DUF1900"/>
    <property type="match status" value="2"/>
</dbReference>
<name>A0AAJ6ZFU7_PAPXU</name>
<feature type="repeat" description="WD" evidence="8">
    <location>
        <begin position="757"/>
        <end position="798"/>
    </location>
</feature>
<dbReference type="Gene3D" id="2.130.10.10">
    <property type="entry name" value="YVTN repeat-like/Quinoprotein amine dehydrogenase"/>
    <property type="match status" value="2"/>
</dbReference>
<feature type="region of interest" description="Disordered" evidence="10">
    <location>
        <begin position="974"/>
        <end position="1029"/>
    </location>
</feature>
<feature type="compositionally biased region" description="Low complexity" evidence="10">
    <location>
        <begin position="529"/>
        <end position="540"/>
    </location>
</feature>
<dbReference type="PROSITE" id="PS50294">
    <property type="entry name" value="WD_REPEATS_REGION"/>
    <property type="match status" value="2"/>
</dbReference>
<dbReference type="GeneID" id="106120798"/>
<dbReference type="PROSITE" id="PS50082">
    <property type="entry name" value="WD_REPEATS_2"/>
    <property type="match status" value="4"/>
</dbReference>
<evidence type="ECO:0000256" key="8">
    <source>
        <dbReference type="PROSITE-ProRule" id="PRU00221"/>
    </source>
</evidence>
<reference evidence="12" key="1">
    <citation type="submission" date="2025-08" db="UniProtKB">
        <authorList>
            <consortium name="RefSeq"/>
        </authorList>
    </citation>
    <scope>IDENTIFICATION</scope>
</reference>
<feature type="compositionally biased region" description="Basic and acidic residues" evidence="10">
    <location>
        <begin position="997"/>
        <end position="1026"/>
    </location>
</feature>
<comment type="subcellular location">
    <subcellularLocation>
        <location evidence="1">Cytoplasm</location>
    </subcellularLocation>
</comment>
<evidence type="ECO:0000256" key="1">
    <source>
        <dbReference type="ARBA" id="ARBA00004496"/>
    </source>
</evidence>
<accession>A0AAJ6ZFU7</accession>
<feature type="region of interest" description="Disordered" evidence="10">
    <location>
        <begin position="385"/>
        <end position="408"/>
    </location>
</feature>
<feature type="compositionally biased region" description="Basic and acidic residues" evidence="10">
    <location>
        <begin position="548"/>
        <end position="566"/>
    </location>
</feature>
<feature type="domain" description="DUF1899" evidence="11">
    <location>
        <begin position="579"/>
        <end position="643"/>
    </location>
</feature>
<dbReference type="AlphaFoldDB" id="A0AAJ6ZFU7"/>
<sequence length="1056" mass="116593">MAWRFKASKYKNAAPIVPKPEACIRDVCVGSYQTYGNNICASAAFMAFNWEHVGSSMAVLPLDDCGRKSKTMPLLHAHSDTITDMEFSPFHDGLLLTGSQDSLVKVWHIPQEGLKESLSTPECTLSQKQRRVENVGFHPVADGLIHVASGYELALWDLTKQKEVFVNKDHAEVIQSTSWKKDGRLLATSCKDKKVRILDPRAPEAVLSVANSHQNIKDSRVVWLGDNDRILTTGFDSARLRQVMIRDIRNLSETQKTLELDCSTGILMPLFDPDTNMLFLAGKGDTTILYMELTDREPYLIEGLRHSGEQTKGACLVPKRALRVMEGEVNRVLQLAGSSVVPIMYQVPRKSYREYHADLYPDTSGAVTYVNAAMWLQRQDRPVPNISLHPDHNNCNQPRLGPKPFSASSSSEEFSFDKVFSVPAVPGSIAKSDSMTSPVSGAASVTPASSTPVAKEEEKEKSLSPTSDVEPAAKEEYTNGKSDTSLEEEVSSSDSGYRPKTPSTAERRKMFETTDGNQSIAERRRAYESRSVSVAAESEAPPSPAPLRRRDSLKSRKSPEREEKRSSVPNVTTKRTSTVFGKVSKFRHLKGTPGHKSTHVENIKNISRQISGECNGFYANGVRCAVPISGGGGRVGIVELPRGATPIAVAPRPHPSGLHPHALLHAAPLNDCAWDPFCAQRLLVACDDGMIREWILPENGLQESTNEPKRTFSAHPDKIYILRFHPTASDLVTSAAHDLTIKLWDLSQPDPQPAITLTGHTDQIFALDWSCCGEYLATLCKDGLIRIYKPRESTEAVRSGPGPAGTRGGRVVWALNDTHLVVTGFDKVSERQILLYKACDLSAPLCTVGLDVSPAILQTHIDHDSATIFLTGRGDSTIYCYEVTSEPPYLCALSHHRAPTLHQGIAFLHKNLVAVEKVEFARALRLTNGNIEPLSFTVPRIKSELFQDDLFPPTLVTWEAWQSARDWLAGRRATPRTASLQPPGMEPLSEHTPPPGTRDKAKEAQKPKPDLIKSHVPIDNKDKQDSILKSMSARVQVNLKLEQDSMEGVDESEWDQ</sequence>
<keyword evidence="4 8" id="KW-0853">WD repeat</keyword>
<evidence type="ECO:0000256" key="9">
    <source>
        <dbReference type="RuleBase" id="RU280818"/>
    </source>
</evidence>
<keyword evidence="5 9" id="KW-0677">Repeat</keyword>
<dbReference type="PROSITE" id="PS00678">
    <property type="entry name" value="WD_REPEATS_1"/>
    <property type="match status" value="1"/>
</dbReference>
<keyword evidence="3" id="KW-0963">Cytoplasm</keyword>
<comment type="function">
    <text evidence="7">F-actin regulator involved in anterograde Golgi to endosome transport: upon ubiquitination via 'Lys-33'-linked ubiquitin chains by the BCR(KLHL20) E3 ubiquitin ligase complex, interacts with EPS15 and localizes to the trans-Golgi network, where it promotes actin polymerization, thereby facilitating post-Golgi trafficking. May play a role in the maintenance of the Golgi apparatus morphology.</text>
</comment>
<feature type="domain" description="DUF1899" evidence="11">
    <location>
        <begin position="4"/>
        <end position="66"/>
    </location>
</feature>
<dbReference type="PANTHER" id="PTHR10856">
    <property type="entry name" value="CORONIN"/>
    <property type="match status" value="1"/>
</dbReference>
<proteinExistence type="inferred from homology"/>
<dbReference type="InterPro" id="IPR015943">
    <property type="entry name" value="WD40/YVTN_repeat-like_dom_sf"/>
</dbReference>
<evidence type="ECO:0000256" key="7">
    <source>
        <dbReference type="ARBA" id="ARBA00024838"/>
    </source>
</evidence>
<evidence type="ECO:0000256" key="6">
    <source>
        <dbReference type="ARBA" id="ARBA00023203"/>
    </source>
</evidence>
<feature type="repeat" description="WD" evidence="8">
    <location>
        <begin position="712"/>
        <end position="747"/>
    </location>
</feature>
<dbReference type="Proteomes" id="UP000694872">
    <property type="component" value="Unplaced"/>
</dbReference>
<dbReference type="InterPro" id="IPR015505">
    <property type="entry name" value="Coronin"/>
</dbReference>
<feature type="compositionally biased region" description="Polar residues" evidence="10">
    <location>
        <begin position="567"/>
        <end position="579"/>
    </location>
</feature>
<dbReference type="InterPro" id="IPR001680">
    <property type="entry name" value="WD40_rpt"/>
</dbReference>
<protein>
    <recommendedName>
        <fullName evidence="9">Coronin</fullName>
    </recommendedName>
</protein>
<dbReference type="Pfam" id="PF16300">
    <property type="entry name" value="WD40_4"/>
    <property type="match status" value="2"/>
</dbReference>
<dbReference type="SMART" id="SM00320">
    <property type="entry name" value="WD40"/>
    <property type="match status" value="6"/>
</dbReference>
<evidence type="ECO:0000256" key="5">
    <source>
        <dbReference type="ARBA" id="ARBA00022737"/>
    </source>
</evidence>
<dbReference type="GO" id="GO:0003779">
    <property type="term" value="F:actin binding"/>
    <property type="evidence" value="ECO:0007669"/>
    <property type="project" value="UniProtKB-KW"/>
</dbReference>
<dbReference type="InterPro" id="IPR036322">
    <property type="entry name" value="WD40_repeat_dom_sf"/>
</dbReference>
<evidence type="ECO:0000256" key="10">
    <source>
        <dbReference type="SAM" id="MobiDB-lite"/>
    </source>
</evidence>
<evidence type="ECO:0000256" key="4">
    <source>
        <dbReference type="ARBA" id="ARBA00022574"/>
    </source>
</evidence>
<dbReference type="RefSeq" id="XP_013171688.1">
    <property type="nucleotide sequence ID" value="XM_013316234.1"/>
</dbReference>
<evidence type="ECO:0000256" key="2">
    <source>
        <dbReference type="ARBA" id="ARBA00009482"/>
    </source>
</evidence>